<keyword evidence="2" id="KW-1185">Reference proteome</keyword>
<evidence type="ECO:0000313" key="2">
    <source>
        <dbReference type="Proteomes" id="UP001216390"/>
    </source>
</evidence>
<dbReference type="SUPFAM" id="SSF53474">
    <property type="entry name" value="alpha/beta-Hydrolases"/>
    <property type="match status" value="1"/>
</dbReference>
<protein>
    <recommendedName>
        <fullName evidence="3">Alpha/beta hydrolase</fullName>
    </recommendedName>
</protein>
<dbReference type="RefSeq" id="WP_272737733.1">
    <property type="nucleotide sequence ID" value="NZ_CP116942.1"/>
</dbReference>
<proteinExistence type="predicted"/>
<dbReference type="Gene3D" id="3.40.50.1820">
    <property type="entry name" value="alpha/beta hydrolase"/>
    <property type="match status" value="1"/>
</dbReference>
<evidence type="ECO:0008006" key="3">
    <source>
        <dbReference type="Google" id="ProtNLM"/>
    </source>
</evidence>
<dbReference type="KEGG" id="ima:PO878_05685"/>
<dbReference type="AlphaFoldDB" id="A0AAE9YI29"/>
<dbReference type="EMBL" id="CP116942">
    <property type="protein sequence ID" value="WCO68216.1"/>
    <property type="molecule type" value="Genomic_DNA"/>
</dbReference>
<name>A0AAE9YI29_9ACTN</name>
<dbReference type="Proteomes" id="UP001216390">
    <property type="component" value="Chromosome"/>
</dbReference>
<organism evidence="1 2">
    <name type="scientific">Iamia majanohamensis</name>
    <dbReference type="NCBI Taxonomy" id="467976"/>
    <lineage>
        <taxon>Bacteria</taxon>
        <taxon>Bacillati</taxon>
        <taxon>Actinomycetota</taxon>
        <taxon>Acidimicrobiia</taxon>
        <taxon>Acidimicrobiales</taxon>
        <taxon>Iamiaceae</taxon>
        <taxon>Iamia</taxon>
    </lineage>
</organism>
<dbReference type="InterPro" id="IPR029058">
    <property type="entry name" value="AB_hydrolase_fold"/>
</dbReference>
<evidence type="ECO:0000313" key="1">
    <source>
        <dbReference type="EMBL" id="WCO68216.1"/>
    </source>
</evidence>
<sequence>MSAPPAPARPPGEVAGLVQVPRLLWHLPGLLLHRRGRTRTVVVLPGRSTDDISTLPLRLYLRSRGHRVRGWGLGPNHGRVDELLPLALAAVRDLATSAATPVDLVGQSLGGYLAREVARQAPAEVGRVITLGAPIFGRRDPAPLSVPVTAVHSPIDRVVPPGRAIDRDPATTNLEVGSTHFSMGIDPDVWRIVADALEEEA</sequence>
<accession>A0AAE9YI29</accession>
<gene>
    <name evidence="1" type="ORF">PO878_05685</name>
</gene>
<reference evidence="1" key="1">
    <citation type="submission" date="2023-01" db="EMBL/GenBank/DDBJ databases">
        <title>The diversity of Class Acidimicrobiia in South China Sea sediment environments and the proposal of Iamia marina sp. nov., a novel species of the genus Iamia.</title>
        <authorList>
            <person name="He Y."/>
            <person name="Tian X."/>
        </authorList>
    </citation>
    <scope>NUCLEOTIDE SEQUENCE</scope>
    <source>
        <strain evidence="1">DSM 19957</strain>
    </source>
</reference>